<dbReference type="SUPFAM" id="SSF140931">
    <property type="entry name" value="Fic-like"/>
    <property type="match status" value="1"/>
</dbReference>
<dbReference type="Proteomes" id="UP000177878">
    <property type="component" value="Unassembled WGS sequence"/>
</dbReference>
<keyword evidence="1" id="KW-0547">Nucleotide-binding</keyword>
<evidence type="ECO:0000313" key="5">
    <source>
        <dbReference type="Proteomes" id="UP000177878"/>
    </source>
</evidence>
<dbReference type="InterPro" id="IPR036390">
    <property type="entry name" value="WH_DNA-bd_sf"/>
</dbReference>
<dbReference type="STRING" id="1797988.A3I35_03150"/>
<evidence type="ECO:0000259" key="3">
    <source>
        <dbReference type="PROSITE" id="PS51459"/>
    </source>
</evidence>
<feature type="site" description="Important for autoinhibition of adenylyltransferase activity" evidence="2">
    <location>
        <position position="158"/>
    </location>
</feature>
<name>A0A1F5RY78_9BACT</name>
<dbReference type="SUPFAM" id="SSF46785">
    <property type="entry name" value="Winged helix' DNA-binding domain"/>
    <property type="match status" value="1"/>
</dbReference>
<dbReference type="InterPro" id="IPR040198">
    <property type="entry name" value="Fido_containing"/>
</dbReference>
<comment type="caution">
    <text evidence="4">The sequence shown here is derived from an EMBL/GenBank/DDBJ whole genome shotgun (WGS) entry which is preliminary data.</text>
</comment>
<dbReference type="AlphaFoldDB" id="A0A1F5RY78"/>
<evidence type="ECO:0000313" key="4">
    <source>
        <dbReference type="EMBL" id="OGF19193.1"/>
    </source>
</evidence>
<keyword evidence="1" id="KW-0067">ATP-binding</keyword>
<dbReference type="Gene3D" id="1.10.10.10">
    <property type="entry name" value="Winged helix-like DNA-binding domain superfamily/Winged helix DNA-binding domain"/>
    <property type="match status" value="1"/>
</dbReference>
<dbReference type="GO" id="GO:0005524">
    <property type="term" value="F:ATP binding"/>
    <property type="evidence" value="ECO:0007669"/>
    <property type="project" value="UniProtKB-KW"/>
</dbReference>
<accession>A0A1F5RY78</accession>
<dbReference type="InterPro" id="IPR003812">
    <property type="entry name" value="Fido"/>
</dbReference>
<dbReference type="InterPro" id="IPR036597">
    <property type="entry name" value="Fido-like_dom_sf"/>
</dbReference>
<proteinExistence type="predicted"/>
<sequence>MLKLNKRRNAILSFIQNNQPVSTSQIGRYLTHDWEETVSRATIIRDINELLRVKAIKRQGAGRGARYSESLENTLLKHIDVNGYFARELEQRTIAFPRFNFKIFSALNDSLFSRQELKELTDTNINYQKNASSLSPVILKKELERLTIELSWKSSQIEGNTYSLIDTEVLIKENKEAAGHTKEEATMILNHKQALDYAVSNKSFFKKITLRQIENMHRLIISGLNINYGLRKNLVGITGTNYRPLDNQYQIREAMEKLTAGINRAKQPLAKALMAALMISYIQPFEDGNKRTARLLANAILLAFDYCPLSYRGINESDYKKALILFYEQNSAVFFKALFVEQFKFAVDSYFRGNAGAKTEG</sequence>
<dbReference type="Pfam" id="PF02661">
    <property type="entry name" value="Fic"/>
    <property type="match status" value="1"/>
</dbReference>
<protein>
    <recommendedName>
        <fullName evidence="3">Fido domain-containing protein</fullName>
    </recommendedName>
</protein>
<evidence type="ECO:0000256" key="1">
    <source>
        <dbReference type="PIRSR" id="PIRSR640198-2"/>
    </source>
</evidence>
<dbReference type="InterPro" id="IPR036388">
    <property type="entry name" value="WH-like_DNA-bd_sf"/>
</dbReference>
<feature type="domain" description="Fido" evidence="3">
    <location>
        <begin position="208"/>
        <end position="341"/>
    </location>
</feature>
<evidence type="ECO:0000256" key="2">
    <source>
        <dbReference type="PIRSR" id="PIRSR640198-3"/>
    </source>
</evidence>
<dbReference type="Gene3D" id="1.10.3290.10">
    <property type="entry name" value="Fido-like domain"/>
    <property type="match status" value="1"/>
</dbReference>
<gene>
    <name evidence="4" type="ORF">A3I35_03150</name>
</gene>
<dbReference type="PANTHER" id="PTHR13504:SF38">
    <property type="entry name" value="FIDO DOMAIN-CONTAINING PROTEIN"/>
    <property type="match status" value="1"/>
</dbReference>
<dbReference type="PANTHER" id="PTHR13504">
    <property type="entry name" value="FIDO DOMAIN-CONTAINING PROTEIN DDB_G0283145"/>
    <property type="match status" value="1"/>
</dbReference>
<feature type="binding site" evidence="1">
    <location>
        <begin position="287"/>
        <end position="294"/>
    </location>
    <ligand>
        <name>ATP</name>
        <dbReference type="ChEBI" id="CHEBI:30616"/>
    </ligand>
</feature>
<dbReference type="EMBL" id="MFFV01000038">
    <property type="protein sequence ID" value="OGF19193.1"/>
    <property type="molecule type" value="Genomic_DNA"/>
</dbReference>
<reference evidence="4 5" key="1">
    <citation type="journal article" date="2016" name="Nat. Commun.">
        <title>Thousands of microbial genomes shed light on interconnected biogeochemical processes in an aquifer system.</title>
        <authorList>
            <person name="Anantharaman K."/>
            <person name="Brown C.T."/>
            <person name="Hug L.A."/>
            <person name="Sharon I."/>
            <person name="Castelle C.J."/>
            <person name="Probst A.J."/>
            <person name="Thomas B.C."/>
            <person name="Singh A."/>
            <person name="Wilkins M.J."/>
            <person name="Karaoz U."/>
            <person name="Brodie E.L."/>
            <person name="Williams K.H."/>
            <person name="Hubbard S.S."/>
            <person name="Banfield J.F."/>
        </authorList>
    </citation>
    <scope>NUCLEOTIDE SEQUENCE [LARGE SCALE GENOMIC DNA]</scope>
</reference>
<dbReference type="PROSITE" id="PS51459">
    <property type="entry name" value="FIDO"/>
    <property type="match status" value="1"/>
</dbReference>
<organism evidence="4 5">
    <name type="scientific">Candidatus Falkowbacteria bacterium RIFCSPLOWO2_02_FULL_45_15</name>
    <dbReference type="NCBI Taxonomy" id="1797988"/>
    <lineage>
        <taxon>Bacteria</taxon>
        <taxon>Candidatus Falkowiibacteriota</taxon>
    </lineage>
</organism>